<dbReference type="AlphaFoldDB" id="A6WEI0"/>
<evidence type="ECO:0000313" key="2">
    <source>
        <dbReference type="EMBL" id="ABS05219.1"/>
    </source>
</evidence>
<dbReference type="HOGENOM" id="CLU_182180_1_0_11"/>
<reference evidence="3" key="1">
    <citation type="journal article" date="2008" name="PLoS ONE">
        <title>Survival in nuclear waste, extreme resistance, and potential applications gleaned from the genome sequence of Kineococcus radiotolerans SRS30216.</title>
        <authorList>
            <person name="Bagwell C.E."/>
            <person name="Bhat S."/>
            <person name="Hawkins G.M."/>
            <person name="Smith B.W."/>
            <person name="Biswas T."/>
            <person name="Hoover T.R."/>
            <person name="Saunders E."/>
            <person name="Han C.S."/>
            <person name="Tsodikov O.V."/>
            <person name="Shimkets L.J."/>
        </authorList>
    </citation>
    <scope>NUCLEOTIDE SEQUENCE [LARGE SCALE GENOMIC DNA]</scope>
    <source>
        <strain evidence="3">ATCC BAA-149 / DSM 14245 / SRS30216</strain>
    </source>
</reference>
<dbReference type="Pfam" id="PF12277">
    <property type="entry name" value="DUF3618"/>
    <property type="match status" value="1"/>
</dbReference>
<gene>
    <name evidence="2" type="ordered locus">Krad_3756</name>
</gene>
<evidence type="ECO:0008006" key="4">
    <source>
        <dbReference type="Google" id="ProtNLM"/>
    </source>
</evidence>
<keyword evidence="3" id="KW-1185">Reference proteome</keyword>
<feature type="transmembrane region" description="Helical" evidence="1">
    <location>
        <begin position="75"/>
        <end position="94"/>
    </location>
</feature>
<dbReference type="Proteomes" id="UP000001116">
    <property type="component" value="Chromosome"/>
</dbReference>
<dbReference type="KEGG" id="kra:Krad_3756"/>
<keyword evidence="1" id="KW-1133">Transmembrane helix</keyword>
<evidence type="ECO:0000256" key="1">
    <source>
        <dbReference type="SAM" id="Phobius"/>
    </source>
</evidence>
<dbReference type="EMBL" id="CP000750">
    <property type="protein sequence ID" value="ABS05219.1"/>
    <property type="molecule type" value="Genomic_DNA"/>
</dbReference>
<protein>
    <recommendedName>
        <fullName evidence="4">DUF3618 domain-containing protein</fullName>
    </recommendedName>
</protein>
<accession>A6WEI0</accession>
<keyword evidence="1" id="KW-0472">Membrane</keyword>
<name>A6WEI0_KINRD</name>
<proteinExistence type="predicted"/>
<dbReference type="STRING" id="266940.Krad_3756"/>
<organism evidence="2 3">
    <name type="scientific">Kineococcus radiotolerans (strain ATCC BAA-149 / DSM 14245 / SRS30216)</name>
    <dbReference type="NCBI Taxonomy" id="266940"/>
    <lineage>
        <taxon>Bacteria</taxon>
        <taxon>Bacillati</taxon>
        <taxon>Actinomycetota</taxon>
        <taxon>Actinomycetes</taxon>
        <taxon>Kineosporiales</taxon>
        <taxon>Kineosporiaceae</taxon>
        <taxon>Kineococcus</taxon>
    </lineage>
</organism>
<evidence type="ECO:0000313" key="3">
    <source>
        <dbReference type="Proteomes" id="UP000001116"/>
    </source>
</evidence>
<sequence>MAVAASDGKAEITTTDPRALEREVEARRAHLAGTIDELTSRLAPTALKDRSVATVRAKVNGFAYDHRGGLRVERVAAVGVAVLGVATVLVVRAVRKRR</sequence>
<keyword evidence="1" id="KW-0812">Transmembrane</keyword>
<dbReference type="InterPro" id="IPR022062">
    <property type="entry name" value="DUF3618"/>
</dbReference>